<evidence type="ECO:0000313" key="1">
    <source>
        <dbReference type="EMBL" id="NOV43530.1"/>
    </source>
</evidence>
<protein>
    <submittedName>
        <fullName evidence="1">Putative secreted protein ovary overexpressed</fullName>
    </submittedName>
</protein>
<name>A0A6M2DD16_RHIMP</name>
<organism evidence="1">
    <name type="scientific">Rhipicephalus microplus</name>
    <name type="common">Cattle tick</name>
    <name type="synonym">Boophilus microplus</name>
    <dbReference type="NCBI Taxonomy" id="6941"/>
    <lineage>
        <taxon>Eukaryota</taxon>
        <taxon>Metazoa</taxon>
        <taxon>Ecdysozoa</taxon>
        <taxon>Arthropoda</taxon>
        <taxon>Chelicerata</taxon>
        <taxon>Arachnida</taxon>
        <taxon>Acari</taxon>
        <taxon>Parasitiformes</taxon>
        <taxon>Ixodida</taxon>
        <taxon>Ixodoidea</taxon>
        <taxon>Ixodidae</taxon>
        <taxon>Rhipicephalinae</taxon>
        <taxon>Rhipicephalus</taxon>
        <taxon>Boophilus</taxon>
    </lineage>
</organism>
<proteinExistence type="predicted"/>
<sequence length="71" mass="8230">MKQYRHILATSTLTLLLTGHLHECITMKVKGPFILKEQQIDACRAHVWHKQKVILHESSEKEGQAKNKKIL</sequence>
<dbReference type="AlphaFoldDB" id="A0A6M2DD16"/>
<reference evidence="1" key="1">
    <citation type="submission" date="2019-09" db="EMBL/GenBank/DDBJ databases">
        <title>Organ-specific transcriptomic study of the physiology of the cattle tick, Rhipicephalus microplus.</title>
        <authorList>
            <person name="Tirloni L."/>
            <person name="Braz G."/>
            <person name="Gandara A.C.P."/>
            <person name="Sabadin G.A."/>
            <person name="da Silva R.M."/>
            <person name="Guizzo M.G."/>
            <person name="Machado J.A."/>
            <person name="Costa E.P."/>
            <person name="Gomes H.F."/>
            <person name="Moraes J."/>
            <person name="Mota M.B.S."/>
            <person name="Mesquita R.D."/>
            <person name="Alvarenga P.H."/>
            <person name="Alves F."/>
            <person name="Seixas A."/>
            <person name="da Fonseca R.N."/>
            <person name="Fogaca A."/>
            <person name="Logullo C."/>
            <person name="Tanaka A."/>
            <person name="Daffre S."/>
            <person name="Termignoni C."/>
            <person name="Vaz I.S.Jr."/>
            <person name="Oliveira P.L."/>
            <person name="Ribeiro J.M."/>
        </authorList>
    </citation>
    <scope>NUCLEOTIDE SEQUENCE</scope>
    <source>
        <strain evidence="1">Porto Alegre</strain>
    </source>
</reference>
<accession>A0A6M2DD16</accession>
<dbReference type="EMBL" id="GHWJ01010793">
    <property type="protein sequence ID" value="NOV43530.1"/>
    <property type="molecule type" value="Transcribed_RNA"/>
</dbReference>